<feature type="transmembrane region" description="Helical" evidence="8">
    <location>
        <begin position="164"/>
        <end position="183"/>
    </location>
</feature>
<dbReference type="Pfam" id="PF00854">
    <property type="entry name" value="PTR2"/>
    <property type="match status" value="1"/>
</dbReference>
<keyword evidence="9" id="KW-1185">Reference proteome</keyword>
<evidence type="ECO:0000256" key="1">
    <source>
        <dbReference type="ARBA" id="ARBA00004141"/>
    </source>
</evidence>
<sequence>MAEFPYTCEKTKNGKTRFYFLILNDSLFYGTEAVALDINGRKISNSTIFNGNYIEIQPGFFSKSLNYKIGFNCTKTKELEITKCFKYKNVEAQMGAAFVIDLIKIEEENKENENNYIGQLVRSNSVSILWQFPQVLVITIGEILFSVTGLEFSYSQAAPSMKSVLQALWLLTVFFGNVVDVIISHLEIPDPVAEFFIYATLMFLVIGIFIILAVRYIYVDEHNLEIPDSPEQIEESPEKIKNDLNSTRNRRPTPFILEKENA</sequence>
<dbReference type="PANTHER" id="PTHR11654">
    <property type="entry name" value="OLIGOPEPTIDE TRANSPORTER-RELATED"/>
    <property type="match status" value="1"/>
</dbReference>
<dbReference type="Gene3D" id="1.20.1250.20">
    <property type="entry name" value="MFS general substrate transporter like domains"/>
    <property type="match status" value="1"/>
</dbReference>
<evidence type="ECO:0000256" key="4">
    <source>
        <dbReference type="ARBA" id="ARBA00022856"/>
    </source>
</evidence>
<keyword evidence="4" id="KW-0653">Protein transport</keyword>
<evidence type="ECO:0000313" key="10">
    <source>
        <dbReference type="WBParaSite" id="MhA1_Contig2332.frz3.gene2"/>
    </source>
</evidence>
<dbReference type="InterPro" id="IPR000109">
    <property type="entry name" value="POT_fam"/>
</dbReference>
<keyword evidence="5 8" id="KW-1133">Transmembrane helix</keyword>
<keyword evidence="4" id="KW-0813">Transport</keyword>
<feature type="region of interest" description="Disordered" evidence="7">
    <location>
        <begin position="229"/>
        <end position="262"/>
    </location>
</feature>
<reference evidence="10" key="1">
    <citation type="submission" date="2016-11" db="UniProtKB">
        <authorList>
            <consortium name="WormBaseParasite"/>
        </authorList>
    </citation>
    <scope>IDENTIFICATION</scope>
</reference>
<dbReference type="GO" id="GO:0016020">
    <property type="term" value="C:membrane"/>
    <property type="evidence" value="ECO:0007669"/>
    <property type="project" value="UniProtKB-SubCell"/>
</dbReference>
<dbReference type="GO" id="GO:0022857">
    <property type="term" value="F:transmembrane transporter activity"/>
    <property type="evidence" value="ECO:0007669"/>
    <property type="project" value="InterPro"/>
</dbReference>
<comment type="subcellular location">
    <subcellularLocation>
        <location evidence="1">Membrane</location>
        <topology evidence="1">Multi-pass membrane protein</topology>
    </subcellularLocation>
</comment>
<protein>
    <submittedName>
        <fullName evidence="10">Peptide transporter family 1-like</fullName>
    </submittedName>
</protein>
<comment type="similarity">
    <text evidence="2">Belongs to the major facilitator superfamily. Proton-dependent oligopeptide transporter (POT/PTR) (TC 2.A.17) family.</text>
</comment>
<evidence type="ECO:0000256" key="8">
    <source>
        <dbReference type="SAM" id="Phobius"/>
    </source>
</evidence>
<evidence type="ECO:0000256" key="3">
    <source>
        <dbReference type="ARBA" id="ARBA00022692"/>
    </source>
</evidence>
<evidence type="ECO:0000256" key="7">
    <source>
        <dbReference type="SAM" id="MobiDB-lite"/>
    </source>
</evidence>
<keyword evidence="4" id="KW-0571">Peptide transport</keyword>
<dbReference type="GO" id="GO:0015833">
    <property type="term" value="P:peptide transport"/>
    <property type="evidence" value="ECO:0007669"/>
    <property type="project" value="UniProtKB-KW"/>
</dbReference>
<dbReference type="AlphaFoldDB" id="A0A1I8BG17"/>
<name>A0A1I8BG17_MELHA</name>
<organism evidence="9 10">
    <name type="scientific">Meloidogyne hapla</name>
    <name type="common">Root-knot nematode worm</name>
    <dbReference type="NCBI Taxonomy" id="6305"/>
    <lineage>
        <taxon>Eukaryota</taxon>
        <taxon>Metazoa</taxon>
        <taxon>Ecdysozoa</taxon>
        <taxon>Nematoda</taxon>
        <taxon>Chromadorea</taxon>
        <taxon>Rhabditida</taxon>
        <taxon>Tylenchina</taxon>
        <taxon>Tylenchomorpha</taxon>
        <taxon>Tylenchoidea</taxon>
        <taxon>Meloidogynidae</taxon>
        <taxon>Meloidogyninae</taxon>
        <taxon>Meloidogyne</taxon>
    </lineage>
</organism>
<evidence type="ECO:0000256" key="6">
    <source>
        <dbReference type="ARBA" id="ARBA00023136"/>
    </source>
</evidence>
<evidence type="ECO:0000256" key="5">
    <source>
        <dbReference type="ARBA" id="ARBA00022989"/>
    </source>
</evidence>
<feature type="transmembrane region" description="Helical" evidence="8">
    <location>
        <begin position="195"/>
        <end position="218"/>
    </location>
</feature>
<proteinExistence type="inferred from homology"/>
<evidence type="ECO:0000313" key="9">
    <source>
        <dbReference type="Proteomes" id="UP000095281"/>
    </source>
</evidence>
<keyword evidence="6 8" id="KW-0472">Membrane</keyword>
<dbReference type="WBParaSite" id="MhA1_Contig2332.frz3.gene2">
    <property type="protein sequence ID" value="MhA1_Contig2332.frz3.gene2"/>
    <property type="gene ID" value="MhA1_Contig2332.frz3.gene2"/>
</dbReference>
<accession>A0A1I8BG17</accession>
<keyword evidence="3 8" id="KW-0812">Transmembrane</keyword>
<dbReference type="InterPro" id="IPR036259">
    <property type="entry name" value="MFS_trans_sf"/>
</dbReference>
<evidence type="ECO:0000256" key="2">
    <source>
        <dbReference type="ARBA" id="ARBA00005982"/>
    </source>
</evidence>
<dbReference type="Proteomes" id="UP000095281">
    <property type="component" value="Unplaced"/>
</dbReference>